<gene>
    <name evidence="1" type="ORF">CLV93_103113</name>
</gene>
<dbReference type="Proteomes" id="UP000240621">
    <property type="component" value="Unassembled WGS sequence"/>
</dbReference>
<proteinExistence type="predicted"/>
<comment type="caution">
    <text evidence="1">The sequence shown here is derived from an EMBL/GenBank/DDBJ whole genome shotgun (WGS) entry which is preliminary data.</text>
</comment>
<sequence>MILLIPAKYTIFNHDLKPMTMTRPTIKDQTIKSIAKISNSIITNRKLSVQLLPD</sequence>
<protein>
    <submittedName>
        <fullName evidence="1">Uncharacterized protein</fullName>
    </submittedName>
</protein>
<name>A0A2P8CFE5_9BACT</name>
<dbReference type="EMBL" id="PYGC01000003">
    <property type="protein sequence ID" value="PSK83698.1"/>
    <property type="molecule type" value="Genomic_DNA"/>
</dbReference>
<organism evidence="1 2">
    <name type="scientific">Prolixibacter denitrificans</name>
    <dbReference type="NCBI Taxonomy" id="1541063"/>
    <lineage>
        <taxon>Bacteria</taxon>
        <taxon>Pseudomonadati</taxon>
        <taxon>Bacteroidota</taxon>
        <taxon>Bacteroidia</taxon>
        <taxon>Marinilabiliales</taxon>
        <taxon>Prolixibacteraceae</taxon>
        <taxon>Prolixibacter</taxon>
    </lineage>
</organism>
<reference evidence="1 2" key="1">
    <citation type="submission" date="2018-03" db="EMBL/GenBank/DDBJ databases">
        <title>Genomic Encyclopedia of Archaeal and Bacterial Type Strains, Phase II (KMG-II): from individual species to whole genera.</title>
        <authorList>
            <person name="Goeker M."/>
        </authorList>
    </citation>
    <scope>NUCLEOTIDE SEQUENCE [LARGE SCALE GENOMIC DNA]</scope>
    <source>
        <strain evidence="1 2">DSM 27267</strain>
    </source>
</reference>
<evidence type="ECO:0000313" key="2">
    <source>
        <dbReference type="Proteomes" id="UP000240621"/>
    </source>
</evidence>
<accession>A0A2P8CFE5</accession>
<evidence type="ECO:0000313" key="1">
    <source>
        <dbReference type="EMBL" id="PSK83698.1"/>
    </source>
</evidence>
<dbReference type="AlphaFoldDB" id="A0A2P8CFE5"/>